<dbReference type="RefSeq" id="WP_086474048.1">
    <property type="nucleotide sequence ID" value="NZ_FXWJ01000003.1"/>
</dbReference>
<evidence type="ECO:0000256" key="1">
    <source>
        <dbReference type="ARBA" id="ARBA00004651"/>
    </source>
</evidence>
<keyword evidence="3 6" id="KW-0812">Transmembrane</keyword>
<proteinExistence type="predicted"/>
<gene>
    <name evidence="7" type="ORF">SAMN06295909_2233</name>
</gene>
<feature type="transmembrane region" description="Helical" evidence="6">
    <location>
        <begin position="12"/>
        <end position="30"/>
    </location>
</feature>
<dbReference type="Proteomes" id="UP000194464">
    <property type="component" value="Unassembled WGS sequence"/>
</dbReference>
<comment type="subcellular location">
    <subcellularLocation>
        <location evidence="1">Cell membrane</location>
        <topology evidence="1">Multi-pass membrane protein</topology>
    </subcellularLocation>
</comment>
<feature type="transmembrane region" description="Helical" evidence="6">
    <location>
        <begin position="263"/>
        <end position="282"/>
    </location>
</feature>
<name>A0ABY1RFD5_9MICO</name>
<feature type="transmembrane region" description="Helical" evidence="6">
    <location>
        <begin position="125"/>
        <end position="146"/>
    </location>
</feature>
<dbReference type="EMBL" id="FXWJ01000003">
    <property type="protein sequence ID" value="SMQ70693.1"/>
    <property type="molecule type" value="Genomic_DNA"/>
</dbReference>
<keyword evidence="8" id="KW-1185">Reference proteome</keyword>
<feature type="transmembrane region" description="Helical" evidence="6">
    <location>
        <begin position="153"/>
        <end position="175"/>
    </location>
</feature>
<sequence>MPPEVARRGPNGAVLILLATAVGGGAGYLLQIVTGVALGTAAYASFAVFWSALYLLVSALSGAQQEIARATHPVDRSGAGPGETRRAPVVRNFTLVAVVGVAAILAGSAWIWVGAVFPDEGWALVPPLVLGVSAYLVVAAVSGVLYGLSFWVAAAAMTVIDGVLRFALVGGLLLVTTDTAVLAWGVALPFAITPLVLWLFIRRGVVGRFAVDVGPRELSWNVLRTVVAAAATGVMVSGLPLMIQATGDTVSPDAFGSLTYAITLTRAPIVIVVLALQSYLVVVFRSHADAVLGWVARLSALVLIGAGLLALLAWWLGPWALSVLFGRSDVLAGGTIGLLVATAGLVGVLCVTGAATLSRAQHGAFAGGWILAAVVTVGVLLLPLGLHERTILALTIGPAAGLLLQGAALFRPPRADVAGADAPPVPPSA</sequence>
<evidence type="ECO:0000256" key="3">
    <source>
        <dbReference type="ARBA" id="ARBA00022692"/>
    </source>
</evidence>
<dbReference type="PANTHER" id="PTHR30250:SF11">
    <property type="entry name" value="O-ANTIGEN TRANSPORTER-RELATED"/>
    <property type="match status" value="1"/>
</dbReference>
<keyword evidence="5 6" id="KW-0472">Membrane</keyword>
<feature type="transmembrane region" description="Helical" evidence="6">
    <location>
        <begin position="36"/>
        <end position="57"/>
    </location>
</feature>
<evidence type="ECO:0000256" key="6">
    <source>
        <dbReference type="SAM" id="Phobius"/>
    </source>
</evidence>
<dbReference type="InterPro" id="IPR050833">
    <property type="entry name" value="Poly_Biosynth_Transport"/>
</dbReference>
<keyword evidence="2" id="KW-1003">Cell membrane</keyword>
<dbReference type="PANTHER" id="PTHR30250">
    <property type="entry name" value="PST FAMILY PREDICTED COLANIC ACID TRANSPORTER"/>
    <property type="match status" value="1"/>
</dbReference>
<evidence type="ECO:0008006" key="9">
    <source>
        <dbReference type="Google" id="ProtNLM"/>
    </source>
</evidence>
<feature type="transmembrane region" description="Helical" evidence="6">
    <location>
        <begin position="222"/>
        <end position="243"/>
    </location>
</feature>
<protein>
    <recommendedName>
        <fullName evidence="9">Polysaccharide biosynthesis protein</fullName>
    </recommendedName>
</protein>
<feature type="transmembrane region" description="Helical" evidence="6">
    <location>
        <begin position="93"/>
        <end position="113"/>
    </location>
</feature>
<feature type="transmembrane region" description="Helical" evidence="6">
    <location>
        <begin position="181"/>
        <end position="201"/>
    </location>
</feature>
<reference evidence="7 8" key="1">
    <citation type="submission" date="2017-04" db="EMBL/GenBank/DDBJ databases">
        <authorList>
            <person name="Varghese N."/>
            <person name="Submissions S."/>
        </authorList>
    </citation>
    <scope>NUCLEOTIDE SEQUENCE [LARGE SCALE GENOMIC DNA]</scope>
    <source>
        <strain evidence="7 8">VKM Ac-1784</strain>
    </source>
</reference>
<organism evidence="7 8">
    <name type="scientific">Plantibacter elymi</name>
    <name type="common">nom. nud.</name>
    <dbReference type="NCBI Taxonomy" id="199708"/>
    <lineage>
        <taxon>Bacteria</taxon>
        <taxon>Bacillati</taxon>
        <taxon>Actinomycetota</taxon>
        <taxon>Actinomycetes</taxon>
        <taxon>Micrococcales</taxon>
        <taxon>Microbacteriaceae</taxon>
        <taxon>Plantibacter</taxon>
    </lineage>
</organism>
<keyword evidence="4 6" id="KW-1133">Transmembrane helix</keyword>
<evidence type="ECO:0000256" key="2">
    <source>
        <dbReference type="ARBA" id="ARBA00022475"/>
    </source>
</evidence>
<feature type="transmembrane region" description="Helical" evidence="6">
    <location>
        <begin position="336"/>
        <end position="357"/>
    </location>
</feature>
<feature type="transmembrane region" description="Helical" evidence="6">
    <location>
        <begin position="391"/>
        <end position="410"/>
    </location>
</feature>
<feature type="transmembrane region" description="Helical" evidence="6">
    <location>
        <begin position="364"/>
        <end position="385"/>
    </location>
</feature>
<evidence type="ECO:0000313" key="7">
    <source>
        <dbReference type="EMBL" id="SMQ70693.1"/>
    </source>
</evidence>
<accession>A0ABY1RFD5</accession>
<feature type="transmembrane region" description="Helical" evidence="6">
    <location>
        <begin position="294"/>
        <end position="316"/>
    </location>
</feature>
<evidence type="ECO:0000256" key="4">
    <source>
        <dbReference type="ARBA" id="ARBA00022989"/>
    </source>
</evidence>
<evidence type="ECO:0000256" key="5">
    <source>
        <dbReference type="ARBA" id="ARBA00023136"/>
    </source>
</evidence>
<evidence type="ECO:0000313" key="8">
    <source>
        <dbReference type="Proteomes" id="UP000194464"/>
    </source>
</evidence>
<comment type="caution">
    <text evidence="7">The sequence shown here is derived from an EMBL/GenBank/DDBJ whole genome shotgun (WGS) entry which is preliminary data.</text>
</comment>